<evidence type="ECO:0000313" key="2">
    <source>
        <dbReference type="Proteomes" id="UP001500298"/>
    </source>
</evidence>
<dbReference type="Proteomes" id="UP001500298">
    <property type="component" value="Unassembled WGS sequence"/>
</dbReference>
<protein>
    <submittedName>
        <fullName evidence="1">Uncharacterized protein</fullName>
    </submittedName>
</protein>
<name>A0ABP9D5E7_9BACT</name>
<organism evidence="1 2">
    <name type="scientific">Algivirga pacifica</name>
    <dbReference type="NCBI Taxonomy" id="1162670"/>
    <lineage>
        <taxon>Bacteria</taxon>
        <taxon>Pseudomonadati</taxon>
        <taxon>Bacteroidota</taxon>
        <taxon>Cytophagia</taxon>
        <taxon>Cytophagales</taxon>
        <taxon>Flammeovirgaceae</taxon>
        <taxon>Algivirga</taxon>
    </lineage>
</organism>
<accession>A0ABP9D5E7</accession>
<dbReference type="EMBL" id="BAABJX010000010">
    <property type="protein sequence ID" value="GAA4823931.1"/>
    <property type="molecule type" value="Genomic_DNA"/>
</dbReference>
<reference evidence="2" key="1">
    <citation type="journal article" date="2019" name="Int. J. Syst. Evol. Microbiol.">
        <title>The Global Catalogue of Microorganisms (GCM) 10K type strain sequencing project: providing services to taxonomists for standard genome sequencing and annotation.</title>
        <authorList>
            <consortium name="The Broad Institute Genomics Platform"/>
            <consortium name="The Broad Institute Genome Sequencing Center for Infectious Disease"/>
            <person name="Wu L."/>
            <person name="Ma J."/>
        </authorList>
    </citation>
    <scope>NUCLEOTIDE SEQUENCE [LARGE SCALE GENOMIC DNA]</scope>
    <source>
        <strain evidence="2">JCM 18326</strain>
    </source>
</reference>
<dbReference type="RefSeq" id="WP_345369005.1">
    <property type="nucleotide sequence ID" value="NZ_BAABJX010000010.1"/>
</dbReference>
<gene>
    <name evidence="1" type="ORF">GCM10023331_05510</name>
</gene>
<proteinExistence type="predicted"/>
<sequence>MKFFLSTLFFQFILLYSVTAQIPDELILVHSTTKDTISIQKGTDVHFMYRGYLGQTDFIEGKVSAITTQDIWIQSKKNNQESIRQVQITDLTAVRKYSPARKWVLPALHLGAAAGNWVFTTHIEKQYQLNTTQAILTGVGLSLATNLLIKWCFPTKPNRRISKTRWVPLIKRAEYQQIL</sequence>
<comment type="caution">
    <text evidence="1">The sequence shown here is derived from an EMBL/GenBank/DDBJ whole genome shotgun (WGS) entry which is preliminary data.</text>
</comment>
<evidence type="ECO:0000313" key="1">
    <source>
        <dbReference type="EMBL" id="GAA4823931.1"/>
    </source>
</evidence>
<keyword evidence="2" id="KW-1185">Reference proteome</keyword>